<dbReference type="RefSeq" id="WP_042407476.1">
    <property type="nucleotide sequence ID" value="NZ_CBYN010000057.1"/>
</dbReference>
<keyword evidence="2" id="KW-1185">Reference proteome</keyword>
<accession>A0ABY7ULW3</accession>
<proteinExistence type="predicted"/>
<evidence type="ECO:0000313" key="2">
    <source>
        <dbReference type="Proteomes" id="UP001218071"/>
    </source>
</evidence>
<evidence type="ECO:0000313" key="1">
    <source>
        <dbReference type="EMBL" id="WCZ39364.1"/>
    </source>
</evidence>
<sequence>MIFSFVFDDIVGFSKLSASAEEYDGIPQPTKLQFEFISPRPVNSNSIAAAGTLCFGRYIEGRVSYQGHIDRPVAEALQSYLGQPYVYFSGVDFRPKDPCRRPNIASLNLANSNLPTPAATNSFERDREFVLTFHDSSRRVGWSMELPYIDIPANISRFQENLEPFSRDWWSPLIAVVILIADAFEIGTIRIPRLNGPGATELRKVLRSIDMRLEVGE</sequence>
<dbReference type="Proteomes" id="UP001218071">
    <property type="component" value="Chromosome"/>
</dbReference>
<gene>
    <name evidence="1" type="ORF">CJEDD_08880</name>
</gene>
<protein>
    <submittedName>
        <fullName evidence="1">Uncharacterized protein</fullName>
    </submittedName>
</protein>
<dbReference type="EMBL" id="CP063194">
    <property type="protein sequence ID" value="WCZ39364.1"/>
    <property type="molecule type" value="Genomic_DNA"/>
</dbReference>
<name>A0ABY7ULW3_9CORY</name>
<organism evidence="1 2">
    <name type="scientific">Corynebacterium jeddahense</name>
    <dbReference type="NCBI Taxonomy" id="1414719"/>
    <lineage>
        <taxon>Bacteria</taxon>
        <taxon>Bacillati</taxon>
        <taxon>Actinomycetota</taxon>
        <taxon>Actinomycetes</taxon>
        <taxon>Mycobacteriales</taxon>
        <taxon>Corynebacteriaceae</taxon>
        <taxon>Corynebacterium</taxon>
    </lineage>
</organism>
<reference evidence="1 2" key="1">
    <citation type="submission" date="2020-10" db="EMBL/GenBank/DDBJ databases">
        <title>Complete genome sequence of Corynebacterium jeddahense DSM 45997, type strain of Corynebacterium jeddahense.</title>
        <authorList>
            <person name="Busche T."/>
            <person name="Kalinowski J."/>
            <person name="Ruckert C."/>
        </authorList>
    </citation>
    <scope>NUCLEOTIDE SEQUENCE [LARGE SCALE GENOMIC DNA]</scope>
    <source>
        <strain evidence="1 2">DSM 45997</strain>
    </source>
</reference>